<dbReference type="PRINTS" id="PR00134">
    <property type="entry name" value="GLHYDRLASE10"/>
</dbReference>
<dbReference type="Proteomes" id="UP000817854">
    <property type="component" value="Unassembled WGS sequence"/>
</dbReference>
<evidence type="ECO:0000256" key="1">
    <source>
        <dbReference type="ARBA" id="ARBA00000681"/>
    </source>
</evidence>
<evidence type="ECO:0000259" key="11">
    <source>
        <dbReference type="PROSITE" id="PS51760"/>
    </source>
</evidence>
<dbReference type="EC" id="3.2.1.8" evidence="9"/>
<dbReference type="PROSITE" id="PS51760">
    <property type="entry name" value="GH10_2"/>
    <property type="match status" value="1"/>
</dbReference>
<proteinExistence type="inferred from homology"/>
<evidence type="ECO:0000259" key="10">
    <source>
        <dbReference type="PROSITE" id="PS50853"/>
    </source>
</evidence>
<dbReference type="RefSeq" id="WP_140963650.1">
    <property type="nucleotide sequence ID" value="NZ_VEVQ02000012.1"/>
</dbReference>
<dbReference type="InterPro" id="IPR013783">
    <property type="entry name" value="Ig-like_fold"/>
</dbReference>
<dbReference type="InterPro" id="IPR001000">
    <property type="entry name" value="GH10_dom"/>
</dbReference>
<evidence type="ECO:0000256" key="8">
    <source>
        <dbReference type="ARBA" id="ARBA00023326"/>
    </source>
</evidence>
<evidence type="ECO:0000313" key="13">
    <source>
        <dbReference type="Proteomes" id="UP000817854"/>
    </source>
</evidence>
<dbReference type="InterPro" id="IPR003961">
    <property type="entry name" value="FN3_dom"/>
</dbReference>
<comment type="caution">
    <text evidence="12">The sequence shown here is derived from an EMBL/GenBank/DDBJ whole genome shotgun (WGS) entry which is preliminary data.</text>
</comment>
<dbReference type="Gene3D" id="2.60.40.10">
    <property type="entry name" value="Immunoglobulins"/>
    <property type="match status" value="1"/>
</dbReference>
<gene>
    <name evidence="12" type="ORF">FIA58_016040</name>
</gene>
<feature type="domain" description="GH10" evidence="11">
    <location>
        <begin position="125"/>
        <end position="447"/>
    </location>
</feature>
<dbReference type="CDD" id="cd00063">
    <property type="entry name" value="FN3"/>
    <property type="match status" value="1"/>
</dbReference>
<dbReference type="PROSITE" id="PS50853">
    <property type="entry name" value="FN3"/>
    <property type="match status" value="1"/>
</dbReference>
<evidence type="ECO:0000313" key="12">
    <source>
        <dbReference type="EMBL" id="NHN27193.1"/>
    </source>
</evidence>
<dbReference type="Gene3D" id="3.20.20.80">
    <property type="entry name" value="Glycosidases"/>
    <property type="match status" value="1"/>
</dbReference>
<dbReference type="PANTHER" id="PTHR31490:SF88">
    <property type="entry name" value="BETA-XYLANASE"/>
    <property type="match status" value="1"/>
</dbReference>
<keyword evidence="6 9" id="KW-0119">Carbohydrate metabolism</keyword>
<keyword evidence="4" id="KW-0732">Signal</keyword>
<keyword evidence="5 9" id="KW-0378">Hydrolase</keyword>
<dbReference type="Pfam" id="PF00331">
    <property type="entry name" value="Glyco_hydro_10"/>
    <property type="match status" value="1"/>
</dbReference>
<evidence type="ECO:0000256" key="2">
    <source>
        <dbReference type="ARBA" id="ARBA00007495"/>
    </source>
</evidence>
<keyword evidence="7 9" id="KW-0326">Glycosidase</keyword>
<dbReference type="InterPro" id="IPR017853">
    <property type="entry name" value="GH"/>
</dbReference>
<comment type="catalytic activity">
    <reaction evidence="1 9">
        <text>Endohydrolysis of (1-&gt;4)-beta-D-xylosidic linkages in xylans.</text>
        <dbReference type="EC" id="3.2.1.8"/>
    </reaction>
</comment>
<organism evidence="12 13">
    <name type="scientific">Flavobacterium jejuense</name>
    <dbReference type="NCBI Taxonomy" id="1544455"/>
    <lineage>
        <taxon>Bacteria</taxon>
        <taxon>Pseudomonadati</taxon>
        <taxon>Bacteroidota</taxon>
        <taxon>Flavobacteriia</taxon>
        <taxon>Flavobacteriales</taxon>
        <taxon>Flavobacteriaceae</taxon>
        <taxon>Flavobacterium</taxon>
    </lineage>
</organism>
<sequence>MKKIFVGICTGIVFFLNACSKDDAPSSAILATPVANPATEINDTSFKAKWNFVSSAQNYLLDVSLSPDFTDFVTNYNAKSVNDLNDIVMNLIGGTQYYYRVRAVRGTEISNYSNVISVITSGTFVNPDTPLKVKAANNFFVGAAVSSSRLSGAYNTLITTEFSSITAENEMKMETIFTGPGTYNWTQADAIVDYAIANNINVHGHALVWHGSVPSWMNSYTGTDAEFEQLVHDYITAVVTRYSGKVTSWDVVNEAINDGGGTRNTIFLQKMGANYIAKCFQWAREADPNVLLFYNDYNTSTDISKQNDVYALIDDLKTNNVPIDGVGLQMHIKYDSPTKQELQTDVDKVLARNLKLHFSELDVRANSNDSQVLNTLTPERKLAQKMKYREVVEVYNAIPATYKYAITVWGIKDNESWILNQFNRVDWPLLFDNSFNRKVTHTGFLEGLE</sequence>
<evidence type="ECO:0000256" key="4">
    <source>
        <dbReference type="ARBA" id="ARBA00022729"/>
    </source>
</evidence>
<keyword evidence="13" id="KW-1185">Reference proteome</keyword>
<dbReference type="SUPFAM" id="SSF51445">
    <property type="entry name" value="(Trans)glycosidases"/>
    <property type="match status" value="1"/>
</dbReference>
<evidence type="ECO:0000256" key="6">
    <source>
        <dbReference type="ARBA" id="ARBA00023277"/>
    </source>
</evidence>
<name>A0ABX0IXD9_9FLAO</name>
<keyword evidence="8 9" id="KW-0624">Polysaccharide degradation</keyword>
<evidence type="ECO:0000256" key="5">
    <source>
        <dbReference type="ARBA" id="ARBA00022801"/>
    </source>
</evidence>
<reference evidence="12" key="1">
    <citation type="submission" date="2019-05" db="EMBL/GenBank/DDBJ databases">
        <authorList>
            <person name="Lianzixin W."/>
        </authorList>
    </citation>
    <scope>NUCLEOTIDE SEQUENCE</scope>
    <source>
        <strain evidence="12">EC11</strain>
    </source>
</reference>
<dbReference type="PANTHER" id="PTHR31490">
    <property type="entry name" value="GLYCOSYL HYDROLASE"/>
    <property type="match status" value="1"/>
</dbReference>
<dbReference type="InterPro" id="IPR036116">
    <property type="entry name" value="FN3_sf"/>
</dbReference>
<dbReference type="SMART" id="SM00633">
    <property type="entry name" value="Glyco_10"/>
    <property type="match status" value="1"/>
</dbReference>
<evidence type="ECO:0000256" key="3">
    <source>
        <dbReference type="ARBA" id="ARBA00022651"/>
    </source>
</evidence>
<evidence type="ECO:0000256" key="7">
    <source>
        <dbReference type="ARBA" id="ARBA00023295"/>
    </source>
</evidence>
<protein>
    <recommendedName>
        <fullName evidence="9">Beta-xylanase</fullName>
        <ecNumber evidence="9">3.2.1.8</ecNumber>
    </recommendedName>
</protein>
<dbReference type="SUPFAM" id="SSF49265">
    <property type="entry name" value="Fibronectin type III"/>
    <property type="match status" value="1"/>
</dbReference>
<dbReference type="InterPro" id="IPR044846">
    <property type="entry name" value="GH10"/>
</dbReference>
<reference evidence="12" key="2">
    <citation type="submission" date="2020-02" db="EMBL/GenBank/DDBJ databases">
        <title>Flavobacterium profundi sp. nov., isolated from a deep-sea seamount.</title>
        <authorList>
            <person name="Zhang D.-C."/>
        </authorList>
    </citation>
    <scope>NUCLEOTIDE SEQUENCE</scope>
    <source>
        <strain evidence="12">EC11</strain>
    </source>
</reference>
<comment type="similarity">
    <text evidence="2 9">Belongs to the glycosyl hydrolase 10 (cellulase F) family.</text>
</comment>
<dbReference type="EMBL" id="VEVQ02000012">
    <property type="protein sequence ID" value="NHN27193.1"/>
    <property type="molecule type" value="Genomic_DNA"/>
</dbReference>
<keyword evidence="3" id="KW-0858">Xylan degradation</keyword>
<evidence type="ECO:0000256" key="9">
    <source>
        <dbReference type="RuleBase" id="RU361174"/>
    </source>
</evidence>
<accession>A0ABX0IXD9</accession>
<feature type="domain" description="Fibronectin type-III" evidence="10">
    <location>
        <begin position="32"/>
        <end position="123"/>
    </location>
</feature>